<accession>A0ABX6YF30</accession>
<evidence type="ECO:0000313" key="2">
    <source>
        <dbReference type="EMBL" id="QPZ37408.1"/>
    </source>
</evidence>
<evidence type="ECO:0000313" key="3">
    <source>
        <dbReference type="Proteomes" id="UP000662814"/>
    </source>
</evidence>
<keyword evidence="1" id="KW-0812">Transmembrane</keyword>
<evidence type="ECO:0000256" key="1">
    <source>
        <dbReference type="SAM" id="Phobius"/>
    </source>
</evidence>
<feature type="transmembrane region" description="Helical" evidence="1">
    <location>
        <begin position="71"/>
        <end position="94"/>
    </location>
</feature>
<dbReference type="EMBL" id="CP061169">
    <property type="protein sequence ID" value="QPZ37408.1"/>
    <property type="molecule type" value="Genomic_DNA"/>
</dbReference>
<proteinExistence type="predicted"/>
<name>A0ABX6YF30_9MICO</name>
<evidence type="ECO:0008006" key="4">
    <source>
        <dbReference type="Google" id="ProtNLM"/>
    </source>
</evidence>
<gene>
    <name evidence="2" type="ORF">HCR76_11215</name>
</gene>
<dbReference type="RefSeq" id="WP_166991988.1">
    <property type="nucleotide sequence ID" value="NZ_CP061169.1"/>
</dbReference>
<sequence>MNDNAHEEPRDEALDPAEMLRLLNDQQKSVESQFSSIAWKVSAIWGIAWTIGFGAVWLVDGLKPAFSIPKTSGYIVLGVVVSIAVVVSVVSGVRSGRGVRTTKADAFVAAAYGSTWPLTMIGFWLFGMALLSQGMSDTTTEFYFSSGFVLMTGFMMAVSAAVWKMKSALAVGVWLVIIAAVAPFFGTPGNYLFLAMSGGLVFIGFAVAIAAYNAGLKRRVTGGNHG</sequence>
<keyword evidence="3" id="KW-1185">Reference proteome</keyword>
<feature type="transmembrane region" description="Helical" evidence="1">
    <location>
        <begin position="142"/>
        <end position="163"/>
    </location>
</feature>
<feature type="transmembrane region" description="Helical" evidence="1">
    <location>
        <begin position="37"/>
        <end position="59"/>
    </location>
</feature>
<feature type="transmembrane region" description="Helical" evidence="1">
    <location>
        <begin position="106"/>
        <end position="130"/>
    </location>
</feature>
<feature type="transmembrane region" description="Helical" evidence="1">
    <location>
        <begin position="191"/>
        <end position="212"/>
    </location>
</feature>
<protein>
    <recommendedName>
        <fullName evidence="4">Transporter</fullName>
    </recommendedName>
</protein>
<feature type="transmembrane region" description="Helical" evidence="1">
    <location>
        <begin position="168"/>
        <end position="185"/>
    </location>
</feature>
<reference evidence="2 3" key="1">
    <citation type="submission" date="2020-12" db="EMBL/GenBank/DDBJ databases">
        <title>Microbacterium sp. HY060.</title>
        <authorList>
            <person name="Zhou J."/>
        </authorList>
    </citation>
    <scope>NUCLEOTIDE SEQUENCE [LARGE SCALE GENOMIC DNA]</scope>
    <source>
        <strain evidence="2 3">HY60</strain>
    </source>
</reference>
<dbReference type="Proteomes" id="UP000662814">
    <property type="component" value="Chromosome"/>
</dbReference>
<keyword evidence="1" id="KW-0472">Membrane</keyword>
<keyword evidence="1" id="KW-1133">Transmembrane helix</keyword>
<organism evidence="2 3">
    <name type="scientific">Paramicrobacterium chengjingii</name>
    <dbReference type="NCBI Taxonomy" id="2769067"/>
    <lineage>
        <taxon>Bacteria</taxon>
        <taxon>Bacillati</taxon>
        <taxon>Actinomycetota</taxon>
        <taxon>Actinomycetes</taxon>
        <taxon>Micrococcales</taxon>
        <taxon>Microbacteriaceae</taxon>
        <taxon>Paramicrobacterium</taxon>
    </lineage>
</organism>